<organism evidence="3 4">
    <name type="scientific">Nephila pilipes</name>
    <name type="common">Giant wood spider</name>
    <name type="synonym">Nephila maculata</name>
    <dbReference type="NCBI Taxonomy" id="299642"/>
    <lineage>
        <taxon>Eukaryota</taxon>
        <taxon>Metazoa</taxon>
        <taxon>Ecdysozoa</taxon>
        <taxon>Arthropoda</taxon>
        <taxon>Chelicerata</taxon>
        <taxon>Arachnida</taxon>
        <taxon>Araneae</taxon>
        <taxon>Araneomorphae</taxon>
        <taxon>Entelegynae</taxon>
        <taxon>Araneoidea</taxon>
        <taxon>Nephilidae</taxon>
        <taxon>Nephila</taxon>
    </lineage>
</organism>
<dbReference type="Proteomes" id="UP000887013">
    <property type="component" value="Unassembled WGS sequence"/>
</dbReference>
<dbReference type="EMBL" id="BMAW01075390">
    <property type="protein sequence ID" value="GFT96648.1"/>
    <property type="molecule type" value="Genomic_DNA"/>
</dbReference>
<gene>
    <name evidence="3" type="primary">Tgfbi</name>
    <name evidence="3" type="ORF">NPIL_563631</name>
</gene>
<keyword evidence="1" id="KW-0812">Transmembrane</keyword>
<dbReference type="GO" id="GO:0005615">
    <property type="term" value="C:extracellular space"/>
    <property type="evidence" value="ECO:0007669"/>
    <property type="project" value="TreeGrafter"/>
</dbReference>
<evidence type="ECO:0000256" key="1">
    <source>
        <dbReference type="SAM" id="Phobius"/>
    </source>
</evidence>
<dbReference type="Gene3D" id="2.30.180.10">
    <property type="entry name" value="FAS1 domain"/>
    <property type="match status" value="4"/>
</dbReference>
<sequence length="666" mass="73436">MCISIATEQVFATFFCLTWYFLEDKEFSGLLNLNKKMSLTYILVLVLFTCAIASEPWWIKVAKKQGPMVCAEEHVANSNRSFSIPWTGGSLCGSETIVRFSCCPGYGRTEGERGCPLVKPLKNLAETAQEIGATQFVKQADQSGILPLLTSRGAYTVFVARDQAFELLTKEQEKALNASKKSRSRPSVLLYTIVEGRITAEELPKSLHTLYREGSASVTKYPNGLIAINCIPVIATNIEATNGIIHVTESLLLSTGRNTISDLLAKTPALSTTATALSRAQLSNELRDKKSLTLFAPTNEAWESIPANFMEALMEDPSTLKVLLRYHIVDTAWCSRVTAGAAEMKTLEGTTINLSCNASGQYIDEARIVEKDFPARNGFVHHIDTVIIPNRVRSLAEYLDIRGMTYFLKLVEYSGILSLLQRQAAYTLFVPTNDAFEALPNDTLSDLFSQPSFARAVASFHVTSGRQLTSNAIDGQRLGTIQGQDQSLRLRIHKKRLAVETALVVESDLQTRNGVIQIIDRVLLPPTASILDHLREGNFSIFLDLLNQTNPNLLKLLEDTSKTFTVFAPSDAALNATMPPGMLQRLLVDPAMLNKIMSRHILPVFVVSSSLELHLTYSYPAVNEELVTVTKENSDSLTVARLAEVTSIDISATNGVVHEISRMIHL</sequence>
<dbReference type="InterPro" id="IPR050904">
    <property type="entry name" value="Adhesion/Biosynth-related"/>
</dbReference>
<dbReference type="Pfam" id="PF02469">
    <property type="entry name" value="Fasciclin"/>
    <property type="match status" value="4"/>
</dbReference>
<dbReference type="OrthoDB" id="6415220at2759"/>
<dbReference type="InterPro" id="IPR036378">
    <property type="entry name" value="FAS1_dom_sf"/>
</dbReference>
<feature type="domain" description="FAS1" evidence="2">
    <location>
        <begin position="526"/>
        <end position="664"/>
    </location>
</feature>
<dbReference type="PROSITE" id="PS50213">
    <property type="entry name" value="FAS1"/>
    <property type="match status" value="4"/>
</dbReference>
<feature type="domain" description="FAS1" evidence="2">
    <location>
        <begin position="257"/>
        <end position="387"/>
    </location>
</feature>
<protein>
    <submittedName>
        <fullName evidence="3">Transforming growth factor-beta-induced protein ig-h3</fullName>
    </submittedName>
</protein>
<keyword evidence="1" id="KW-1133">Transmembrane helix</keyword>
<evidence type="ECO:0000313" key="4">
    <source>
        <dbReference type="Proteomes" id="UP000887013"/>
    </source>
</evidence>
<keyword evidence="4" id="KW-1185">Reference proteome</keyword>
<dbReference type="SUPFAM" id="SSF82153">
    <property type="entry name" value="FAS1 domain"/>
    <property type="match status" value="4"/>
</dbReference>
<dbReference type="PANTHER" id="PTHR10900">
    <property type="entry name" value="PERIOSTIN-RELATED"/>
    <property type="match status" value="1"/>
</dbReference>
<dbReference type="SMART" id="SM00554">
    <property type="entry name" value="FAS1"/>
    <property type="match status" value="4"/>
</dbReference>
<keyword evidence="1" id="KW-0472">Membrane</keyword>
<proteinExistence type="predicted"/>
<evidence type="ECO:0000313" key="3">
    <source>
        <dbReference type="EMBL" id="GFT96648.1"/>
    </source>
</evidence>
<feature type="domain" description="FAS1" evidence="2">
    <location>
        <begin position="391"/>
        <end position="523"/>
    </location>
</feature>
<dbReference type="InterPro" id="IPR000782">
    <property type="entry name" value="FAS1_domain"/>
</dbReference>
<feature type="domain" description="FAS1" evidence="2">
    <location>
        <begin position="120"/>
        <end position="252"/>
    </location>
</feature>
<accession>A0A8X6UB53</accession>
<dbReference type="FunFam" id="2.30.180.10:FF:000032">
    <property type="entry name" value="Fasciclin domain-containing protein, putative"/>
    <property type="match status" value="2"/>
</dbReference>
<feature type="transmembrane region" description="Helical" evidence="1">
    <location>
        <begin position="39"/>
        <end position="59"/>
    </location>
</feature>
<dbReference type="AlphaFoldDB" id="A0A8X6UB53"/>
<dbReference type="PANTHER" id="PTHR10900:SF114">
    <property type="entry name" value="FAS1 DOMAIN-CONTAINING PROTEIN"/>
    <property type="match status" value="1"/>
</dbReference>
<reference evidence="3" key="1">
    <citation type="submission" date="2020-08" db="EMBL/GenBank/DDBJ databases">
        <title>Multicomponent nature underlies the extraordinary mechanical properties of spider dragline silk.</title>
        <authorList>
            <person name="Kono N."/>
            <person name="Nakamura H."/>
            <person name="Mori M."/>
            <person name="Yoshida Y."/>
            <person name="Ohtoshi R."/>
            <person name="Malay A.D."/>
            <person name="Moran D.A.P."/>
            <person name="Tomita M."/>
            <person name="Numata K."/>
            <person name="Arakawa K."/>
        </authorList>
    </citation>
    <scope>NUCLEOTIDE SEQUENCE</scope>
</reference>
<evidence type="ECO:0000259" key="2">
    <source>
        <dbReference type="PROSITE" id="PS50213"/>
    </source>
</evidence>
<comment type="caution">
    <text evidence="3">The sequence shown here is derived from an EMBL/GenBank/DDBJ whole genome shotgun (WGS) entry which is preliminary data.</text>
</comment>
<name>A0A8X6UB53_NEPPI</name>